<dbReference type="InterPro" id="IPR027417">
    <property type="entry name" value="P-loop_NTPase"/>
</dbReference>
<sequence>MNQRTLFSLWSLTPKKGDSVPKTPETAKASTKTTKLETKAIIEEEERKGTAKKTEREKTPKKAKTKSAKKTQTNVKKKLIFKKAGKKRSRKEVEEEEEMEGEEGQPALKKRRLVIKESDEEDNDKENKDWNELGQGEEEQEEEKEKEEEEEEDNKNEEKAVDTLNDIDKFGCGKTLIKREEKEKNKKTKKDNEDIKEEVNNVRNKEWYKNPREEGYNPKTLLVPKRDLDELTPAKNGKFYELFYMDAELGNEICGLEMIKGKKEAMPHVGFPENSFAKYADAFVNYGHKVYRIEQMETPEEAKKRINKSTALLHVMKIIINDCYLLGICEQKQEQKKYDNNNILISICFVDVTIGQFYIGSFRDDRNRTNLRTLLVQIRPTEIVYNKNETSLETLKMLKTESRDAFYVSLTEAVDGGQIWNSIQIRQELMNNKLYWKDKTNMPTILQNIWNDDMQIQCIGNIILYLKSLLLDTQIIPNSEWKVYDNSDNSICHYMSLDGATITNLEILCNEDGNTKGTLFSFLNKCQTAFGQRRLKEWIISPLKDIVMINERLDCVEFLIKQITIFEETRQENNFIQQISLKLKSLPDLMRLLARISALGTNRIMDKAVMFDDAWKTRKVKTFCQCLDGLETAFNIFDLFESNNHLFKNIKLLNQLMILGDDLIKLKKQLNYFKNGFDITEAKSTGFIRPKSDINKEYDNCLIEQQECYNELDKILRHYQNEYKDKNIKYQTQKGKNRSFQLEFSKSKIKNINIPESWQQVASTTKVVRYRIPEVIKYTDLLNQLKEKEEMLLRDSARIIFADFAQYSTMWRKVVNNLADLDCLLSLSYVSYYTSFEMSKPIFIDLKDSPNNKPFLELRQARHPCLIDTENISYNNSNHGSQYIPNDTILGCEENSSNFIIVTGPNMGGKSTLLRQTCICMILAHIGCFVPSSLCRLTPIDRIFTRVGANDRILMGQSTFMVELEETSNILRHATSNSLVILDELGRGTSTFDGTAIAQSVAQYLIDVIQCRSLFSTHYHGICDAFIHNPAVAMYHMSFAKQDNLITFLYHFTKGICKESHGIHCARLAGLQVLYL</sequence>
<dbReference type="GO" id="GO:0006298">
    <property type="term" value="P:mismatch repair"/>
    <property type="evidence" value="ECO:0007669"/>
    <property type="project" value="InterPro"/>
</dbReference>
<dbReference type="PIRSF" id="PIRSF037677">
    <property type="entry name" value="DNA_mis_repair_Msh6"/>
    <property type="match status" value="1"/>
</dbReference>
<dbReference type="Pfam" id="PF00488">
    <property type="entry name" value="MutS_V"/>
    <property type="match status" value="1"/>
</dbReference>
<dbReference type="PANTHER" id="PTHR11361:SF148">
    <property type="entry name" value="DNA MISMATCH REPAIR PROTEIN MSH6"/>
    <property type="match status" value="1"/>
</dbReference>
<dbReference type="Pfam" id="PF05192">
    <property type="entry name" value="MutS_III"/>
    <property type="match status" value="1"/>
</dbReference>
<reference evidence="9 10" key="1">
    <citation type="journal article" date="2013" name="Curr. Biol.">
        <title>The Genome of the Foraminiferan Reticulomyxa filosa.</title>
        <authorList>
            <person name="Glockner G."/>
            <person name="Hulsmann N."/>
            <person name="Schleicher M."/>
            <person name="Noegel A.A."/>
            <person name="Eichinger L."/>
            <person name="Gallinger C."/>
            <person name="Pawlowski J."/>
            <person name="Sierra R."/>
            <person name="Euteneuer U."/>
            <person name="Pillet L."/>
            <person name="Moustafa A."/>
            <person name="Platzer M."/>
            <person name="Groth M."/>
            <person name="Szafranski K."/>
            <person name="Schliwa M."/>
        </authorList>
    </citation>
    <scope>NUCLEOTIDE SEQUENCE [LARGE SCALE GENOMIC DNA]</scope>
</reference>
<evidence type="ECO:0000256" key="6">
    <source>
        <dbReference type="RuleBase" id="RU003756"/>
    </source>
</evidence>
<name>X6M3R3_RETFI</name>
<dbReference type="Gene3D" id="3.30.420.110">
    <property type="entry name" value="MutS, connector domain"/>
    <property type="match status" value="1"/>
</dbReference>
<feature type="compositionally biased region" description="Basic and acidic residues" evidence="7">
    <location>
        <begin position="34"/>
        <end position="60"/>
    </location>
</feature>
<feature type="region of interest" description="Disordered" evidence="7">
    <location>
        <begin position="1"/>
        <end position="164"/>
    </location>
</feature>
<evidence type="ECO:0000313" key="10">
    <source>
        <dbReference type="Proteomes" id="UP000023152"/>
    </source>
</evidence>
<dbReference type="PANTHER" id="PTHR11361">
    <property type="entry name" value="DNA MISMATCH REPAIR PROTEIN MUTS FAMILY MEMBER"/>
    <property type="match status" value="1"/>
</dbReference>
<dbReference type="AlphaFoldDB" id="X6M3R3"/>
<dbReference type="SMART" id="SM00533">
    <property type="entry name" value="MUTSd"/>
    <property type="match status" value="1"/>
</dbReference>
<dbReference type="InterPro" id="IPR007861">
    <property type="entry name" value="DNA_mismatch_repair_MutS_clamp"/>
</dbReference>
<protein>
    <submittedName>
        <fullName evidence="9">DNA repair protein</fullName>
    </submittedName>
</protein>
<evidence type="ECO:0000256" key="4">
    <source>
        <dbReference type="ARBA" id="ARBA00022840"/>
    </source>
</evidence>
<gene>
    <name evidence="9" type="ORF">RFI_29726</name>
</gene>
<comment type="function">
    <text evidence="6">Component of the post-replicative DNA mismatch repair system (MMR).</text>
</comment>
<dbReference type="Pfam" id="PF01624">
    <property type="entry name" value="MutS_I"/>
    <property type="match status" value="1"/>
</dbReference>
<dbReference type="SUPFAM" id="SSF52540">
    <property type="entry name" value="P-loop containing nucleoside triphosphate hydrolases"/>
    <property type="match status" value="1"/>
</dbReference>
<feature type="compositionally biased region" description="Basic residues" evidence="7">
    <location>
        <begin position="61"/>
        <end position="90"/>
    </location>
</feature>
<dbReference type="InterPro" id="IPR017261">
    <property type="entry name" value="DNA_mismatch_repair_MutS/MSH"/>
</dbReference>
<dbReference type="Gene3D" id="1.10.1420.10">
    <property type="match status" value="2"/>
</dbReference>
<dbReference type="OrthoDB" id="295033at2759"/>
<dbReference type="GO" id="GO:0030983">
    <property type="term" value="F:mismatched DNA binding"/>
    <property type="evidence" value="ECO:0007669"/>
    <property type="project" value="InterPro"/>
</dbReference>
<dbReference type="SUPFAM" id="SSF55271">
    <property type="entry name" value="DNA repair protein MutS, domain I"/>
    <property type="match status" value="1"/>
</dbReference>
<feature type="compositionally biased region" description="Acidic residues" evidence="7">
    <location>
        <begin position="94"/>
        <end position="103"/>
    </location>
</feature>
<keyword evidence="6" id="KW-0234">DNA repair</keyword>
<keyword evidence="2 6" id="KW-0547">Nucleotide-binding</keyword>
<dbReference type="SUPFAM" id="SSF48334">
    <property type="entry name" value="DNA repair protein MutS, domain III"/>
    <property type="match status" value="1"/>
</dbReference>
<dbReference type="SMART" id="SM00534">
    <property type="entry name" value="MUTSac"/>
    <property type="match status" value="1"/>
</dbReference>
<dbReference type="GO" id="GO:0140664">
    <property type="term" value="F:ATP-dependent DNA damage sensor activity"/>
    <property type="evidence" value="ECO:0007669"/>
    <property type="project" value="InterPro"/>
</dbReference>
<feature type="compositionally biased region" description="Polar residues" evidence="7">
    <location>
        <begin position="1"/>
        <end position="11"/>
    </location>
</feature>
<dbReference type="Proteomes" id="UP000023152">
    <property type="component" value="Unassembled WGS sequence"/>
</dbReference>
<evidence type="ECO:0000256" key="1">
    <source>
        <dbReference type="ARBA" id="ARBA00006271"/>
    </source>
</evidence>
<dbReference type="PROSITE" id="PS00486">
    <property type="entry name" value="DNA_MISMATCH_REPAIR_2"/>
    <property type="match status" value="1"/>
</dbReference>
<dbReference type="SUPFAM" id="SSF53150">
    <property type="entry name" value="DNA repair protein MutS, domain II"/>
    <property type="match status" value="1"/>
</dbReference>
<keyword evidence="4" id="KW-0067">ATP-binding</keyword>
<dbReference type="Gene3D" id="3.40.50.300">
    <property type="entry name" value="P-loop containing nucleotide triphosphate hydrolases"/>
    <property type="match status" value="1"/>
</dbReference>
<dbReference type="InterPro" id="IPR036187">
    <property type="entry name" value="DNA_mismatch_repair_MutS_sf"/>
</dbReference>
<dbReference type="Gene3D" id="3.40.1170.10">
    <property type="entry name" value="DNA repair protein MutS, domain I"/>
    <property type="match status" value="1"/>
</dbReference>
<dbReference type="InterPro" id="IPR007696">
    <property type="entry name" value="DNA_mismatch_repair_MutS_core"/>
</dbReference>
<evidence type="ECO:0000256" key="7">
    <source>
        <dbReference type="SAM" id="MobiDB-lite"/>
    </source>
</evidence>
<dbReference type="InterPro" id="IPR000432">
    <property type="entry name" value="DNA_mismatch_repair_MutS_C"/>
</dbReference>
<keyword evidence="10" id="KW-1185">Reference proteome</keyword>
<dbReference type="GO" id="GO:0032301">
    <property type="term" value="C:MutSalpha complex"/>
    <property type="evidence" value="ECO:0007669"/>
    <property type="project" value="TreeGrafter"/>
</dbReference>
<proteinExistence type="inferred from homology"/>
<evidence type="ECO:0000256" key="3">
    <source>
        <dbReference type="ARBA" id="ARBA00022763"/>
    </source>
</evidence>
<dbReference type="Pfam" id="PF05188">
    <property type="entry name" value="MutS_II"/>
    <property type="match status" value="1"/>
</dbReference>
<evidence type="ECO:0000256" key="2">
    <source>
        <dbReference type="ARBA" id="ARBA00022741"/>
    </source>
</evidence>
<dbReference type="InterPro" id="IPR007860">
    <property type="entry name" value="DNA_mmatch_repair_MutS_con_dom"/>
</dbReference>
<dbReference type="OMA" id="TPMMAQY"/>
<dbReference type="InterPro" id="IPR036678">
    <property type="entry name" value="MutS_con_dom_sf"/>
</dbReference>
<feature type="domain" description="DNA mismatch repair proteins mutS family" evidence="8">
    <location>
        <begin position="978"/>
        <end position="994"/>
    </location>
</feature>
<keyword evidence="5 6" id="KW-0238">DNA-binding</keyword>
<evidence type="ECO:0000256" key="5">
    <source>
        <dbReference type="ARBA" id="ARBA00023125"/>
    </source>
</evidence>
<dbReference type="EMBL" id="ASPP01025887">
    <property type="protein sequence ID" value="ETO07665.1"/>
    <property type="molecule type" value="Genomic_DNA"/>
</dbReference>
<organism evidence="9 10">
    <name type="scientific">Reticulomyxa filosa</name>
    <dbReference type="NCBI Taxonomy" id="46433"/>
    <lineage>
        <taxon>Eukaryota</taxon>
        <taxon>Sar</taxon>
        <taxon>Rhizaria</taxon>
        <taxon>Retaria</taxon>
        <taxon>Foraminifera</taxon>
        <taxon>Monothalamids</taxon>
        <taxon>Reticulomyxidae</taxon>
        <taxon>Reticulomyxa</taxon>
    </lineage>
</organism>
<keyword evidence="3 6" id="KW-0227">DNA damage</keyword>
<dbReference type="Pfam" id="PF05190">
    <property type="entry name" value="MutS_IV"/>
    <property type="match status" value="1"/>
</dbReference>
<comment type="similarity">
    <text evidence="1 6">Belongs to the DNA mismatch repair MutS family.</text>
</comment>
<feature type="compositionally biased region" description="Acidic residues" evidence="7">
    <location>
        <begin position="135"/>
        <end position="155"/>
    </location>
</feature>
<evidence type="ECO:0000259" key="8">
    <source>
        <dbReference type="PROSITE" id="PS00486"/>
    </source>
</evidence>
<dbReference type="InterPro" id="IPR007695">
    <property type="entry name" value="DNA_mismatch_repair_MutS-lik_N"/>
</dbReference>
<dbReference type="InterPro" id="IPR045076">
    <property type="entry name" value="MutS"/>
</dbReference>
<dbReference type="GO" id="GO:0005524">
    <property type="term" value="F:ATP binding"/>
    <property type="evidence" value="ECO:0007669"/>
    <property type="project" value="UniProtKB-KW"/>
</dbReference>
<comment type="caution">
    <text evidence="9">The sequence shown here is derived from an EMBL/GenBank/DDBJ whole genome shotgun (WGS) entry which is preliminary data.</text>
</comment>
<evidence type="ECO:0000313" key="9">
    <source>
        <dbReference type="EMBL" id="ETO07665.1"/>
    </source>
</evidence>
<accession>X6M3R3</accession>
<dbReference type="InterPro" id="IPR016151">
    <property type="entry name" value="DNA_mismatch_repair_MutS_N"/>
</dbReference>